<evidence type="ECO:0000256" key="3">
    <source>
        <dbReference type="SAM" id="MobiDB-lite"/>
    </source>
</evidence>
<sequence length="531" mass="57462">MRRIFFTFLPIAILFALASCHGHEHPDDHGASHDAGDEHAHGEEGHGPHDASESVTRWGQKTQLFVEFPALVTGEDSLFAAHFTRLRDHAPITQGMVVVELSGGGKPDEQFTAIQPASPGIFRPLVRPVHLGERQVTIRLMAPPTVEALDLGTFVVHATRDEANAAAAADEAPADAVSFLLEQQWRIPFAVQPAESRPLRPNIPAFGELSLPHEHEVLIIAPRDGRLIASGSRFPRIGESVSAGSAPFALSLMPQDDIDPANLDTAVEQAAIGVEEAKRELTRRTNLAERGMIEAQLLEEARFELREAEAEWRGAKRLRESHGQGQRIADGGERFEVPIPVSGTLAEIYVAPGTWVAEEQPIARIIDRGSLHLEIGVPEAYVGRLKEVTGAWFHLDGHETPFELGGSDLVAVGSELDHETRVLPVRFRIDNAAGELYPGMTTTAHLVVASPIQSVAIPFDAVVHDAGTEVVYVQSGGETFERRPVRLGVRDGDWVAVLDGVSPGEWVVARGAYSIKLAATSTSSIGHGHAH</sequence>
<dbReference type="InterPro" id="IPR051909">
    <property type="entry name" value="MFP_Cation_Efflux"/>
</dbReference>
<dbReference type="NCBIfam" id="TIGR01730">
    <property type="entry name" value="RND_mfp"/>
    <property type="match status" value="1"/>
</dbReference>
<feature type="region of interest" description="Disordered" evidence="3">
    <location>
        <begin position="24"/>
        <end position="56"/>
    </location>
</feature>
<dbReference type="Gene3D" id="2.40.420.20">
    <property type="match status" value="1"/>
</dbReference>
<dbReference type="Proteomes" id="UP000663929">
    <property type="component" value="Chromosome"/>
</dbReference>
<feature type="compositionally biased region" description="Basic and acidic residues" evidence="3">
    <location>
        <begin position="24"/>
        <end position="52"/>
    </location>
</feature>
<name>A0A8A4TQI2_SULCO</name>
<dbReference type="InterPro" id="IPR006143">
    <property type="entry name" value="RND_pump_MFP"/>
</dbReference>
<dbReference type="PANTHER" id="PTHR30097">
    <property type="entry name" value="CATION EFFLUX SYSTEM PROTEIN CUSB"/>
    <property type="match status" value="1"/>
</dbReference>
<dbReference type="AlphaFoldDB" id="A0A8A4TQI2"/>
<gene>
    <name evidence="7" type="ORF">J3U87_01870</name>
</gene>
<dbReference type="Gene3D" id="2.40.30.170">
    <property type="match status" value="1"/>
</dbReference>
<keyword evidence="4" id="KW-0732">Signal</keyword>
<dbReference type="GO" id="GO:0046914">
    <property type="term" value="F:transition metal ion binding"/>
    <property type="evidence" value="ECO:0007669"/>
    <property type="project" value="TreeGrafter"/>
</dbReference>
<dbReference type="GO" id="GO:0060003">
    <property type="term" value="P:copper ion export"/>
    <property type="evidence" value="ECO:0007669"/>
    <property type="project" value="TreeGrafter"/>
</dbReference>
<dbReference type="Pfam" id="PF25954">
    <property type="entry name" value="Beta-barrel_RND_2"/>
    <property type="match status" value="1"/>
</dbReference>
<dbReference type="GO" id="GO:0015679">
    <property type="term" value="P:plasma membrane copper ion transport"/>
    <property type="evidence" value="ECO:0007669"/>
    <property type="project" value="TreeGrafter"/>
</dbReference>
<dbReference type="Pfam" id="PF25975">
    <property type="entry name" value="CzcB_C"/>
    <property type="match status" value="1"/>
</dbReference>
<comment type="similarity">
    <text evidence="1">Belongs to the membrane fusion protein (MFP) (TC 8.A.1) family.</text>
</comment>
<reference evidence="7" key="1">
    <citation type="submission" date="2021-03" db="EMBL/GenBank/DDBJ databases">
        <title>Acanthopleuribacteraceae sp. M133.</title>
        <authorList>
            <person name="Wang G."/>
        </authorList>
    </citation>
    <scope>NUCLEOTIDE SEQUENCE</scope>
    <source>
        <strain evidence="7">M133</strain>
    </source>
</reference>
<dbReference type="GO" id="GO:0022857">
    <property type="term" value="F:transmembrane transporter activity"/>
    <property type="evidence" value="ECO:0007669"/>
    <property type="project" value="InterPro"/>
</dbReference>
<keyword evidence="8" id="KW-1185">Reference proteome</keyword>
<dbReference type="InterPro" id="IPR058649">
    <property type="entry name" value="CzcB_C"/>
</dbReference>
<dbReference type="PROSITE" id="PS51257">
    <property type="entry name" value="PROKAR_LIPOPROTEIN"/>
    <property type="match status" value="1"/>
</dbReference>
<evidence type="ECO:0000313" key="8">
    <source>
        <dbReference type="Proteomes" id="UP000663929"/>
    </source>
</evidence>
<dbReference type="KEGG" id="scor:J3U87_01870"/>
<keyword evidence="2" id="KW-0813">Transport</keyword>
<evidence type="ECO:0000259" key="5">
    <source>
        <dbReference type="Pfam" id="PF25954"/>
    </source>
</evidence>
<evidence type="ECO:0000256" key="1">
    <source>
        <dbReference type="ARBA" id="ARBA00009477"/>
    </source>
</evidence>
<dbReference type="EMBL" id="CP071793">
    <property type="protein sequence ID" value="QTD51191.1"/>
    <property type="molecule type" value="Genomic_DNA"/>
</dbReference>
<dbReference type="GO" id="GO:0030288">
    <property type="term" value="C:outer membrane-bounded periplasmic space"/>
    <property type="evidence" value="ECO:0007669"/>
    <property type="project" value="TreeGrafter"/>
</dbReference>
<evidence type="ECO:0000259" key="6">
    <source>
        <dbReference type="Pfam" id="PF25975"/>
    </source>
</evidence>
<dbReference type="RefSeq" id="WP_237381322.1">
    <property type="nucleotide sequence ID" value="NZ_CP071793.1"/>
</dbReference>
<evidence type="ECO:0000256" key="4">
    <source>
        <dbReference type="SAM" id="SignalP"/>
    </source>
</evidence>
<feature type="chain" id="PRO_5035231206" evidence="4">
    <location>
        <begin position="19"/>
        <end position="531"/>
    </location>
</feature>
<evidence type="ECO:0000313" key="7">
    <source>
        <dbReference type="EMBL" id="QTD51191.1"/>
    </source>
</evidence>
<accession>A0A8A4TQI2</accession>
<dbReference type="PANTHER" id="PTHR30097:SF15">
    <property type="entry name" value="CATION EFFLUX SYSTEM PROTEIN CUSB"/>
    <property type="match status" value="1"/>
</dbReference>
<feature type="signal peptide" evidence="4">
    <location>
        <begin position="1"/>
        <end position="18"/>
    </location>
</feature>
<proteinExistence type="inferred from homology"/>
<protein>
    <submittedName>
        <fullName evidence="7">Efflux RND transporter periplasmic adaptor subunit</fullName>
    </submittedName>
</protein>
<dbReference type="InterPro" id="IPR058792">
    <property type="entry name" value="Beta-barrel_RND_2"/>
</dbReference>
<organism evidence="7 8">
    <name type="scientific">Sulfidibacter corallicola</name>
    <dbReference type="NCBI Taxonomy" id="2818388"/>
    <lineage>
        <taxon>Bacteria</taxon>
        <taxon>Pseudomonadati</taxon>
        <taxon>Acidobacteriota</taxon>
        <taxon>Holophagae</taxon>
        <taxon>Acanthopleuribacterales</taxon>
        <taxon>Acanthopleuribacteraceae</taxon>
        <taxon>Sulfidibacter</taxon>
    </lineage>
</organism>
<dbReference type="GO" id="GO:0016020">
    <property type="term" value="C:membrane"/>
    <property type="evidence" value="ECO:0007669"/>
    <property type="project" value="InterPro"/>
</dbReference>
<evidence type="ECO:0000256" key="2">
    <source>
        <dbReference type="ARBA" id="ARBA00022448"/>
    </source>
</evidence>
<feature type="domain" description="CzcB-like C-terminal circularly permuted SH3-like" evidence="6">
    <location>
        <begin position="455"/>
        <end position="516"/>
    </location>
</feature>
<dbReference type="SUPFAM" id="SSF111369">
    <property type="entry name" value="HlyD-like secretion proteins"/>
    <property type="match status" value="1"/>
</dbReference>
<feature type="domain" description="CusB-like beta-barrel" evidence="5">
    <location>
        <begin position="373"/>
        <end position="447"/>
    </location>
</feature>